<dbReference type="Proteomes" id="UP000199598">
    <property type="component" value="Unassembled WGS sequence"/>
</dbReference>
<gene>
    <name evidence="1" type="ORF">SAMN04488518_102217</name>
</gene>
<dbReference type="EMBL" id="FOSK01000002">
    <property type="protein sequence ID" value="SFK11546.1"/>
    <property type="molecule type" value="Genomic_DNA"/>
</dbReference>
<accession>A0A1I3WY41</accession>
<evidence type="ECO:0000313" key="1">
    <source>
        <dbReference type="EMBL" id="SFK11546.1"/>
    </source>
</evidence>
<proteinExistence type="predicted"/>
<reference evidence="1 2" key="1">
    <citation type="submission" date="2016-10" db="EMBL/GenBank/DDBJ databases">
        <authorList>
            <person name="Varghese N."/>
            <person name="Submissions S."/>
        </authorList>
    </citation>
    <scope>NUCLEOTIDE SEQUENCE [LARGE SCALE GENOMIC DNA]</scope>
    <source>
        <strain evidence="1 2">DSM 16392</strain>
    </source>
</reference>
<sequence length="56" mass="6267">MKNLFKDLLRGKSPRKAKVAAGSKPYCADPLSHPALQRMDTREIGDVYINPEKTLP</sequence>
<comment type="caution">
    <text evidence="1">The sequence shown here is derived from an EMBL/GenBank/DDBJ whole genome shotgun (WGS) entry which is preliminary data.</text>
</comment>
<protein>
    <submittedName>
        <fullName evidence="1">Uncharacterized protein</fullName>
    </submittedName>
</protein>
<keyword evidence="2" id="KW-1185">Reference proteome</keyword>
<evidence type="ECO:0000313" key="2">
    <source>
        <dbReference type="Proteomes" id="UP000199598"/>
    </source>
</evidence>
<dbReference type="RefSeq" id="WP_167550265.1">
    <property type="nucleotide sequence ID" value="NZ_FOSK01000002.1"/>
</dbReference>
<organism evidence="1 2">
    <name type="scientific">Pseudovibrio ascidiaceicola</name>
    <dbReference type="NCBI Taxonomy" id="285279"/>
    <lineage>
        <taxon>Bacteria</taxon>
        <taxon>Pseudomonadati</taxon>
        <taxon>Pseudomonadota</taxon>
        <taxon>Alphaproteobacteria</taxon>
        <taxon>Hyphomicrobiales</taxon>
        <taxon>Stappiaceae</taxon>
        <taxon>Pseudovibrio</taxon>
    </lineage>
</organism>
<name>A0A1I3WY41_9HYPH</name>